<gene>
    <name evidence="2" type="ORF">GNE12_03400</name>
</gene>
<evidence type="ECO:0000313" key="3">
    <source>
        <dbReference type="Proteomes" id="UP000570851"/>
    </source>
</evidence>
<dbReference type="InterPro" id="IPR051030">
    <property type="entry name" value="Vitamin_B12-ABC_binding"/>
</dbReference>
<dbReference type="RefSeq" id="WP_011319690.1">
    <property type="nucleotide sequence ID" value="NZ_JACKZP010000007.1"/>
</dbReference>
<accession>A0ABR6S3J7</accession>
<protein>
    <submittedName>
        <fullName evidence="2">Cobalamin-binding protein</fullName>
    </submittedName>
</protein>
<dbReference type="InterPro" id="IPR002491">
    <property type="entry name" value="ABC_transptr_periplasmic_BD"/>
</dbReference>
<evidence type="ECO:0000259" key="1">
    <source>
        <dbReference type="PROSITE" id="PS50983"/>
    </source>
</evidence>
<feature type="domain" description="Fe/B12 periplasmic-binding" evidence="1">
    <location>
        <begin position="7"/>
        <end position="295"/>
    </location>
</feature>
<evidence type="ECO:0000313" key="2">
    <source>
        <dbReference type="EMBL" id="MBC1300959.1"/>
    </source>
</evidence>
<dbReference type="EMBL" id="JACKZP010000007">
    <property type="protein sequence ID" value="MBC1300959.1"/>
    <property type="molecule type" value="Genomic_DNA"/>
</dbReference>
<keyword evidence="3" id="KW-1185">Reference proteome</keyword>
<comment type="caution">
    <text evidence="2">The sequence shown here is derived from an EMBL/GenBank/DDBJ whole genome shotgun (WGS) entry which is preliminary data.</text>
</comment>
<name>A0ABR6S3J7_ANAVA</name>
<dbReference type="SUPFAM" id="SSF53807">
    <property type="entry name" value="Helical backbone' metal receptor"/>
    <property type="match status" value="1"/>
</dbReference>
<dbReference type="GeneID" id="58725708"/>
<dbReference type="Pfam" id="PF01497">
    <property type="entry name" value="Peripla_BP_2"/>
    <property type="match status" value="1"/>
</dbReference>
<reference evidence="2 3" key="1">
    <citation type="submission" date="2019-11" db="EMBL/GenBank/DDBJ databases">
        <title>Comparison of genomes from free-living endosymbiotic cyanobacteria isolated from Azolla.</title>
        <authorList>
            <person name="Thiel T."/>
            <person name="Pratte B."/>
        </authorList>
    </citation>
    <scope>NUCLEOTIDE SEQUENCE [LARGE SCALE GENOMIC DNA]</scope>
    <source>
        <strain evidence="2 3">N2B</strain>
    </source>
</reference>
<dbReference type="Proteomes" id="UP000570851">
    <property type="component" value="Unassembled WGS sequence"/>
</dbReference>
<dbReference type="PROSITE" id="PS50983">
    <property type="entry name" value="FE_B12_PBP"/>
    <property type="match status" value="1"/>
</dbReference>
<dbReference type="Gene3D" id="3.40.50.1980">
    <property type="entry name" value="Nitrogenase molybdenum iron protein domain"/>
    <property type="match status" value="2"/>
</dbReference>
<proteinExistence type="predicted"/>
<organism evidence="2 3">
    <name type="scientific">Trichormus variabilis N2B</name>
    <dbReference type="NCBI Taxonomy" id="2681315"/>
    <lineage>
        <taxon>Bacteria</taxon>
        <taxon>Bacillati</taxon>
        <taxon>Cyanobacteriota</taxon>
        <taxon>Cyanophyceae</taxon>
        <taxon>Nostocales</taxon>
        <taxon>Nostocaceae</taxon>
        <taxon>Trichormus</taxon>
    </lineage>
</organism>
<sequence>MENSSVRIVSLIPSATEILANLGLSDAIVGRSHECDYPPEIQNRPTCTQARLNSDASSSEIHHEVNNVLQSALSIYQVKLDVLEQLKPTHILTQDQCDVCAVSLKDVEEAVKELTQSSPQIISLQPNLLEDVWQDIERVAHIFGVDSVKILDNLEARVKICQQKIQGLSLEEVPTVACIEWTDPLMAAANWIPELVNLAGGQTLFSLIGQPSPHLEWENLLISNPDIIIFMPCGFNLQRTRQEAQLFTQNPEWTKLHASQTGRVYITDGNSYFNRPGPRLVDSLEILSEILHPEIFDYGYKGTAWEPL</sequence>
<dbReference type="CDD" id="cd01144">
    <property type="entry name" value="BtuF"/>
    <property type="match status" value="1"/>
</dbReference>
<dbReference type="PANTHER" id="PTHR42860:SF1">
    <property type="entry name" value="VITAMIN B12-BINDING PROTEIN"/>
    <property type="match status" value="1"/>
</dbReference>
<dbReference type="PANTHER" id="PTHR42860">
    <property type="entry name" value="VITAMIN B12-BINDING PROTEIN"/>
    <property type="match status" value="1"/>
</dbReference>